<dbReference type="InterPro" id="IPR011991">
    <property type="entry name" value="ArsR-like_HTH"/>
</dbReference>
<dbReference type="InterPro" id="IPR052548">
    <property type="entry name" value="Type_VII_TA_antitoxin"/>
</dbReference>
<protein>
    <submittedName>
        <fullName evidence="2">DNA polymerase beta</fullName>
    </submittedName>
</protein>
<dbReference type="Gene3D" id="3.30.460.10">
    <property type="entry name" value="Beta Polymerase, domain 2"/>
    <property type="match status" value="1"/>
</dbReference>
<accession>A0A0M9AJA3</accession>
<dbReference type="Proteomes" id="UP000037729">
    <property type="component" value="Unassembled WGS sequence"/>
</dbReference>
<dbReference type="CDD" id="cd00090">
    <property type="entry name" value="HTH_ARSR"/>
    <property type="match status" value="1"/>
</dbReference>
<evidence type="ECO:0000313" key="2">
    <source>
        <dbReference type="EMBL" id="KOX93197.1"/>
    </source>
</evidence>
<sequence>MPNTKETITLALEYPFPQDRVFRYQAMQDVLARLIEEPYEEFTIGQLAEMIDGNQATVSKAVKLLKELGTVQTRQEGRKQYVRIHRDRLTKPDPVLSIPQSEFHRPVRAFVDTVQEKIDHLVGVLLFGSVARGTADRASDIDLLVFVEDDRTQARRTVQSIVSSLQESKFEGNRYTFEALVESTESAKRIGDRLQQQFDEGLILVGTDQLSNIRAEVYANGK</sequence>
<gene>
    <name evidence="2" type="ORF">AMS69_12230</name>
</gene>
<keyword evidence="3" id="KW-1185">Reference proteome</keyword>
<proteinExistence type="predicted"/>
<dbReference type="GO" id="GO:0003700">
    <property type="term" value="F:DNA-binding transcription factor activity"/>
    <property type="evidence" value="ECO:0007669"/>
    <property type="project" value="InterPro"/>
</dbReference>
<comment type="caution">
    <text evidence="2">The sequence shown here is derived from an EMBL/GenBank/DDBJ whole genome shotgun (WGS) entry which is preliminary data.</text>
</comment>
<dbReference type="PROSITE" id="PS50987">
    <property type="entry name" value="HTH_ARSR_2"/>
    <property type="match status" value="1"/>
</dbReference>
<name>A0A0M9AJA3_9EURY</name>
<dbReference type="PANTHER" id="PTHR33933">
    <property type="entry name" value="NUCLEOTIDYLTRANSFERASE"/>
    <property type="match status" value="1"/>
</dbReference>
<dbReference type="PANTHER" id="PTHR33933:SF1">
    <property type="entry name" value="PROTEIN ADENYLYLTRANSFERASE MNTA-RELATED"/>
    <property type="match status" value="1"/>
</dbReference>
<organism evidence="2 3">
    <name type="scientific">Haloarcula rubripromontorii</name>
    <dbReference type="NCBI Taxonomy" id="1705562"/>
    <lineage>
        <taxon>Archaea</taxon>
        <taxon>Methanobacteriati</taxon>
        <taxon>Methanobacteriota</taxon>
        <taxon>Stenosarchaea group</taxon>
        <taxon>Halobacteria</taxon>
        <taxon>Halobacteriales</taxon>
        <taxon>Haloarculaceae</taxon>
        <taxon>Haloarcula</taxon>
    </lineage>
</organism>
<dbReference type="Gene3D" id="1.10.10.10">
    <property type="entry name" value="Winged helix-like DNA-binding domain superfamily/Winged helix DNA-binding domain"/>
    <property type="match status" value="1"/>
</dbReference>
<dbReference type="InterPro" id="IPR036390">
    <property type="entry name" value="WH_DNA-bd_sf"/>
</dbReference>
<dbReference type="AlphaFoldDB" id="A0A0M9AJA3"/>
<dbReference type="InterPro" id="IPR036388">
    <property type="entry name" value="WH-like_DNA-bd_sf"/>
</dbReference>
<dbReference type="SUPFAM" id="SSF46785">
    <property type="entry name" value="Winged helix' DNA-binding domain"/>
    <property type="match status" value="1"/>
</dbReference>
<reference evidence="2 3" key="1">
    <citation type="submission" date="2015-08" db="EMBL/GenBank/DDBJ databases">
        <title>Genomes of Isolates from Cabo Rojo, PR.</title>
        <authorList>
            <person name="Sanchez-Nieves R.L."/>
            <person name="Montalvo-Rodriguez R."/>
        </authorList>
    </citation>
    <scope>NUCLEOTIDE SEQUENCE [LARGE SCALE GENOMIC DNA]</scope>
    <source>
        <strain evidence="2 3">SL3</strain>
    </source>
</reference>
<evidence type="ECO:0000259" key="1">
    <source>
        <dbReference type="PROSITE" id="PS50987"/>
    </source>
</evidence>
<evidence type="ECO:0000313" key="3">
    <source>
        <dbReference type="Proteomes" id="UP000037729"/>
    </source>
</evidence>
<dbReference type="InterPro" id="IPR002934">
    <property type="entry name" value="Polymerase_NTP_transf_dom"/>
</dbReference>
<feature type="domain" description="HTH arsR-type" evidence="1">
    <location>
        <begin position="10"/>
        <end position="104"/>
    </location>
</feature>
<dbReference type="InterPro" id="IPR043519">
    <property type="entry name" value="NT_sf"/>
</dbReference>
<dbReference type="SUPFAM" id="SSF81301">
    <property type="entry name" value="Nucleotidyltransferase"/>
    <property type="match status" value="1"/>
</dbReference>
<dbReference type="InterPro" id="IPR001845">
    <property type="entry name" value="HTH_ArsR_DNA-bd_dom"/>
</dbReference>
<dbReference type="Pfam" id="PF01909">
    <property type="entry name" value="NTP_transf_2"/>
    <property type="match status" value="1"/>
</dbReference>
<dbReference type="GO" id="GO:0016779">
    <property type="term" value="F:nucleotidyltransferase activity"/>
    <property type="evidence" value="ECO:0007669"/>
    <property type="project" value="InterPro"/>
</dbReference>
<dbReference type="EMBL" id="LIUF01000003">
    <property type="protein sequence ID" value="KOX93197.1"/>
    <property type="molecule type" value="Genomic_DNA"/>
</dbReference>
<dbReference type="CDD" id="cd05403">
    <property type="entry name" value="NT_KNTase_like"/>
    <property type="match status" value="1"/>
</dbReference>
<dbReference type="PATRIC" id="fig|1705562.3.peg.643"/>
<dbReference type="RefSeq" id="WP_077067796.1">
    <property type="nucleotide sequence ID" value="NZ_LIUF01000003.1"/>
</dbReference>